<evidence type="ECO:0000259" key="9">
    <source>
        <dbReference type="Pfam" id="PF05649"/>
    </source>
</evidence>
<evidence type="ECO:0000256" key="6">
    <source>
        <dbReference type="ARBA" id="ARBA00022833"/>
    </source>
</evidence>
<evidence type="ECO:0000256" key="2">
    <source>
        <dbReference type="ARBA" id="ARBA00007357"/>
    </source>
</evidence>
<proteinExistence type="inferred from homology"/>
<sequence>MDDFYNYVNKDWLMNNPIPNDKSKISQFDILTEKNLDKIKKLITNHIDESNNIKILYNQSLSDYNYLNEINKYFDEINNIKSIDELIKKFIDYHIIFNLNSLLILYVHSDLNNSSLNILHIGSGGLGLPDKEYYFRDNKEKTRDDYKIFMKSYVSLFNLNLNMEKIYFIEKLLAEKTYSSPEERDINLINNIRTYDEIKNDYPKVYLFIKYFLNKINKPKGLFNVINPKFLKRVDELLINDLLELWKDFLKYKLMLAVYNIINNDIETLYLNFYNKKLQGTKELVPKWERSIELINNLLGQELGKLYIQKYYNRKINNNILLIINYIKQAINNEIKDNQWLEEVTKKKALLKLHSMNIKIGYPKNNGLYNYDELKLSENNTFFGNILLCITYDNYLKYAELYNPVNKDRWHMHPQIVNAYYSPSSNEIVFPAAILQEPFFYENDIIKSFGGIGVIIGHEIVHGFDNKGRLFDENGNLNNWWQPNDNERYCNLVNKLIDQYNSYKIHDEFINGKLTLGENIADLGGVNFALKGLELYKNLSNEDYKIFFKNYAFIWAINIRKEKELHNLLSDPHAPNIFRVNGILKNINKFYEIYKIKDGDMYLNPEDRIKIW</sequence>
<dbReference type="GO" id="GO:0046872">
    <property type="term" value="F:metal ion binding"/>
    <property type="evidence" value="ECO:0007669"/>
    <property type="project" value="UniProtKB-KW"/>
</dbReference>
<dbReference type="Gene3D" id="3.40.390.10">
    <property type="entry name" value="Collagenase (Catalytic Domain)"/>
    <property type="match status" value="1"/>
</dbReference>
<keyword evidence="5" id="KW-0378">Hydrolase</keyword>
<dbReference type="PANTHER" id="PTHR11733:SF167">
    <property type="entry name" value="FI17812P1-RELATED"/>
    <property type="match status" value="1"/>
</dbReference>
<feature type="domain" description="Peptidase M13 C-terminal" evidence="8">
    <location>
        <begin position="418"/>
        <end position="608"/>
    </location>
</feature>
<evidence type="ECO:0000256" key="5">
    <source>
        <dbReference type="ARBA" id="ARBA00022801"/>
    </source>
</evidence>
<dbReference type="EMBL" id="MN739564">
    <property type="protein sequence ID" value="QHT13225.1"/>
    <property type="molecule type" value="Genomic_DNA"/>
</dbReference>
<keyword evidence="7" id="KW-0482">Metalloprotease</keyword>
<comment type="cofactor">
    <cofactor evidence="1">
        <name>Zn(2+)</name>
        <dbReference type="ChEBI" id="CHEBI:29105"/>
    </cofactor>
</comment>
<comment type="similarity">
    <text evidence="2">Belongs to the peptidase M13 family.</text>
</comment>
<dbReference type="InterPro" id="IPR042089">
    <property type="entry name" value="Peptidase_M13_dom_2"/>
</dbReference>
<dbReference type="InterPro" id="IPR000718">
    <property type="entry name" value="Peptidase_M13"/>
</dbReference>
<dbReference type="Pfam" id="PF01431">
    <property type="entry name" value="Peptidase_M13"/>
    <property type="match status" value="1"/>
</dbReference>
<keyword evidence="3" id="KW-0645">Protease</keyword>
<protein>
    <recommendedName>
        <fullName evidence="11">Peptidase M13 C-terminal domain-containing protein</fullName>
    </recommendedName>
</protein>
<evidence type="ECO:0008006" key="11">
    <source>
        <dbReference type="Google" id="ProtNLM"/>
    </source>
</evidence>
<dbReference type="PROSITE" id="PS51885">
    <property type="entry name" value="NEPRILYSIN"/>
    <property type="match status" value="1"/>
</dbReference>
<dbReference type="AlphaFoldDB" id="A0A6C0DC81"/>
<keyword evidence="6" id="KW-0862">Zinc</keyword>
<reference evidence="10" key="1">
    <citation type="journal article" date="2020" name="Nature">
        <title>Giant virus diversity and host interactions through global metagenomics.</title>
        <authorList>
            <person name="Schulz F."/>
            <person name="Roux S."/>
            <person name="Paez-Espino D."/>
            <person name="Jungbluth S."/>
            <person name="Walsh D.A."/>
            <person name="Denef V.J."/>
            <person name="McMahon K.D."/>
            <person name="Konstantinidis K.T."/>
            <person name="Eloe-Fadrosh E.A."/>
            <person name="Kyrpides N.C."/>
            <person name="Woyke T."/>
        </authorList>
    </citation>
    <scope>NUCLEOTIDE SEQUENCE</scope>
    <source>
        <strain evidence="10">GVMAG-M-3300023174-131</strain>
    </source>
</reference>
<evidence type="ECO:0000256" key="3">
    <source>
        <dbReference type="ARBA" id="ARBA00022670"/>
    </source>
</evidence>
<dbReference type="PANTHER" id="PTHR11733">
    <property type="entry name" value="ZINC METALLOPROTEASE FAMILY M13 NEPRILYSIN-RELATED"/>
    <property type="match status" value="1"/>
</dbReference>
<dbReference type="SUPFAM" id="SSF55486">
    <property type="entry name" value="Metalloproteases ('zincins'), catalytic domain"/>
    <property type="match status" value="1"/>
</dbReference>
<feature type="domain" description="Peptidase M13 N-terminal" evidence="9">
    <location>
        <begin position="2"/>
        <end position="363"/>
    </location>
</feature>
<accession>A0A6C0DC81</accession>
<dbReference type="InterPro" id="IPR008753">
    <property type="entry name" value="Peptidase_M13_N"/>
</dbReference>
<evidence type="ECO:0000313" key="10">
    <source>
        <dbReference type="EMBL" id="QHT13225.1"/>
    </source>
</evidence>
<dbReference type="InterPro" id="IPR024079">
    <property type="entry name" value="MetalloPept_cat_dom_sf"/>
</dbReference>
<dbReference type="CDD" id="cd08662">
    <property type="entry name" value="M13"/>
    <property type="match status" value="1"/>
</dbReference>
<evidence type="ECO:0000256" key="7">
    <source>
        <dbReference type="ARBA" id="ARBA00023049"/>
    </source>
</evidence>
<dbReference type="Gene3D" id="1.10.1380.10">
    <property type="entry name" value="Neutral endopeptidase , domain2"/>
    <property type="match status" value="1"/>
</dbReference>
<evidence type="ECO:0000256" key="1">
    <source>
        <dbReference type="ARBA" id="ARBA00001947"/>
    </source>
</evidence>
<dbReference type="PRINTS" id="PR00786">
    <property type="entry name" value="NEPRILYSIN"/>
</dbReference>
<dbReference type="InterPro" id="IPR018497">
    <property type="entry name" value="Peptidase_M13_C"/>
</dbReference>
<organism evidence="10">
    <name type="scientific">viral metagenome</name>
    <dbReference type="NCBI Taxonomy" id="1070528"/>
    <lineage>
        <taxon>unclassified sequences</taxon>
        <taxon>metagenomes</taxon>
        <taxon>organismal metagenomes</taxon>
    </lineage>
</organism>
<evidence type="ECO:0000256" key="4">
    <source>
        <dbReference type="ARBA" id="ARBA00022723"/>
    </source>
</evidence>
<dbReference type="GO" id="GO:0005886">
    <property type="term" value="C:plasma membrane"/>
    <property type="evidence" value="ECO:0007669"/>
    <property type="project" value="TreeGrafter"/>
</dbReference>
<dbReference type="GO" id="GO:0004222">
    <property type="term" value="F:metalloendopeptidase activity"/>
    <property type="evidence" value="ECO:0007669"/>
    <property type="project" value="InterPro"/>
</dbReference>
<dbReference type="Pfam" id="PF05649">
    <property type="entry name" value="Peptidase_M13_N"/>
    <property type="match status" value="1"/>
</dbReference>
<name>A0A6C0DC81_9ZZZZ</name>
<evidence type="ECO:0000259" key="8">
    <source>
        <dbReference type="Pfam" id="PF01431"/>
    </source>
</evidence>
<keyword evidence="4" id="KW-0479">Metal-binding</keyword>
<dbReference type="GO" id="GO:0016485">
    <property type="term" value="P:protein processing"/>
    <property type="evidence" value="ECO:0007669"/>
    <property type="project" value="TreeGrafter"/>
</dbReference>